<gene>
    <name evidence="3" type="ORF">SPIL2461_LOCUS9510</name>
</gene>
<organism evidence="3 4">
    <name type="scientific">Symbiodinium pilosum</name>
    <name type="common">Dinoflagellate</name>
    <dbReference type="NCBI Taxonomy" id="2952"/>
    <lineage>
        <taxon>Eukaryota</taxon>
        <taxon>Sar</taxon>
        <taxon>Alveolata</taxon>
        <taxon>Dinophyceae</taxon>
        <taxon>Suessiales</taxon>
        <taxon>Symbiodiniaceae</taxon>
        <taxon>Symbiodinium</taxon>
    </lineage>
</organism>
<evidence type="ECO:0000256" key="1">
    <source>
        <dbReference type="SAM" id="MobiDB-lite"/>
    </source>
</evidence>
<keyword evidence="2" id="KW-0812">Transmembrane</keyword>
<feature type="non-terminal residue" evidence="3">
    <location>
        <position position="1"/>
    </location>
</feature>
<reference evidence="3" key="1">
    <citation type="submission" date="2021-02" db="EMBL/GenBank/DDBJ databases">
        <authorList>
            <person name="Dougan E. K."/>
            <person name="Rhodes N."/>
            <person name="Thang M."/>
            <person name="Chan C."/>
        </authorList>
    </citation>
    <scope>NUCLEOTIDE SEQUENCE</scope>
</reference>
<comment type="caution">
    <text evidence="3">The sequence shown here is derived from an EMBL/GenBank/DDBJ whole genome shotgun (WGS) entry which is preliminary data.</text>
</comment>
<feature type="non-terminal residue" evidence="3">
    <location>
        <position position="927"/>
    </location>
</feature>
<name>A0A812QD75_SYMPI</name>
<dbReference type="OrthoDB" id="416001at2759"/>
<evidence type="ECO:0000313" key="3">
    <source>
        <dbReference type="EMBL" id="CAE7388259.1"/>
    </source>
</evidence>
<evidence type="ECO:0000256" key="2">
    <source>
        <dbReference type="SAM" id="Phobius"/>
    </source>
</evidence>
<feature type="transmembrane region" description="Helical" evidence="2">
    <location>
        <begin position="702"/>
        <end position="723"/>
    </location>
</feature>
<dbReference type="EMBL" id="CAJNIZ010016633">
    <property type="protein sequence ID" value="CAE7388259.1"/>
    <property type="molecule type" value="Genomic_DNA"/>
</dbReference>
<feature type="compositionally biased region" description="Basic residues" evidence="1">
    <location>
        <begin position="195"/>
        <end position="204"/>
    </location>
</feature>
<keyword evidence="2" id="KW-0472">Membrane</keyword>
<proteinExistence type="predicted"/>
<protein>
    <submittedName>
        <fullName evidence="3">Uncharacterized protein</fullName>
    </submittedName>
</protein>
<accession>A0A812QD75</accession>
<keyword evidence="2" id="KW-1133">Transmembrane helix</keyword>
<feature type="region of interest" description="Disordered" evidence="1">
    <location>
        <begin position="176"/>
        <end position="210"/>
    </location>
</feature>
<dbReference type="Proteomes" id="UP000649617">
    <property type="component" value="Unassembled WGS sequence"/>
</dbReference>
<evidence type="ECO:0000313" key="4">
    <source>
        <dbReference type="Proteomes" id="UP000649617"/>
    </source>
</evidence>
<feature type="transmembrane region" description="Helical" evidence="2">
    <location>
        <begin position="834"/>
        <end position="861"/>
    </location>
</feature>
<keyword evidence="4" id="KW-1185">Reference proteome</keyword>
<sequence>EHELQDLQDQAEDRSQDPLAQAMLAQSQALTSLVSQLAAASGSRLWRTSPRLRRYWVCRRQRCLAEGKAAGGAQVLANLVALAFDALQADRVDMAKDHIALLAVFLEQTLLDSNRTDVAYHLTLLEEPPVGMFVARQGQGAQSRAFAPLASQRWVTVVLSYLKELDTIQGRRQEFVKASKAPPPPSQGATDPSPKPKRPPRKRIACGEPRTPITGTRFLFLLEDLAQTFLHALLSSSTLQKADMPNLATEDPDENLRCSLLAPIPGPSRARDLHGAAALVYDKEGVIGSPEKDVVGQNLFQAIGAEVDSGPACVSRGCVPAAAPLSRRLPLAALSLRAAKLSCTSKLLLSRLAGAWVSVAMFRRCCMCLFNEVFPASLAKGSPQRQHAIPQSRTLAQELCLASCSDVTAPHLPDIYASDASLGRGAYCKAPIGPALSRSLWLNGDRKGAYSKLDVGAVRTTFSPAAHPCLRTYRLPEGIDRRHPRVMHGNALAQRCLVFFLFALRFGCPALFEQPRGSKLAWTSWSSAGSRFVALLDSQVAKAAAAKGRSTSQALSPGLRRIAAHQLAFGLYPALGFAPTRLNIADDPTRFAELRKPCLHSLHKLLPAQCLHGLGELRFSRPQSGWVRLFLLLHVIDGPPSDFLRHAVSGRFGTEACPYTPDCHRDFDNTLGFPGEGPVPQPLLACLSQAFFSRSPLLKARALFFTAVSGFATLLWTFSVLDFSPKIMRPATRTTRLKLLQEFDLWLKSSCGSTLENLLAVGFDQVEIIANTLVSYGQHLFRSGAAYNKYSETINGVAAARPGIRRSLAASWNLAFAWLSEEPHQHHRALPKGVLLALLSAALLWGWIAEAGVFALSWAGLLRSGEVTEARRSDLILPRDAAPGTTFALLQIRNPKTRGHAAKHQSARIDPPDIIRILDLAFGSLPR</sequence>
<dbReference type="AlphaFoldDB" id="A0A812QD75"/>